<protein>
    <recommendedName>
        <fullName evidence="2">EfeO-type cupredoxin-like domain-containing protein</fullName>
    </recommendedName>
</protein>
<evidence type="ECO:0000313" key="3">
    <source>
        <dbReference type="EMBL" id="PJC49283.1"/>
    </source>
</evidence>
<dbReference type="EMBL" id="PFRK01000037">
    <property type="protein sequence ID" value="PJC49283.1"/>
    <property type="molecule type" value="Genomic_DNA"/>
</dbReference>
<evidence type="ECO:0000259" key="2">
    <source>
        <dbReference type="Pfam" id="PF13473"/>
    </source>
</evidence>
<name>A0A2J0N321_9BACT</name>
<gene>
    <name evidence="3" type="ORF">CO033_02240</name>
</gene>
<organism evidence="3 4">
    <name type="scientific">Candidatus Nomurabacteria bacterium CG_4_9_14_0_2_um_filter_32_10</name>
    <dbReference type="NCBI Taxonomy" id="1974729"/>
    <lineage>
        <taxon>Bacteria</taxon>
        <taxon>Candidatus Nomuraibacteriota</taxon>
    </lineage>
</organism>
<evidence type="ECO:0000256" key="1">
    <source>
        <dbReference type="SAM" id="Phobius"/>
    </source>
</evidence>
<proteinExistence type="predicted"/>
<dbReference type="Gene3D" id="2.60.40.420">
    <property type="entry name" value="Cupredoxins - blue copper proteins"/>
    <property type="match status" value="1"/>
</dbReference>
<keyword evidence="1" id="KW-0812">Transmembrane</keyword>
<keyword evidence="1" id="KW-0472">Membrane</keyword>
<feature type="domain" description="EfeO-type cupredoxin-like" evidence="2">
    <location>
        <begin position="38"/>
        <end position="109"/>
    </location>
</feature>
<comment type="caution">
    <text evidence="3">The sequence shown here is derived from an EMBL/GenBank/DDBJ whole genome shotgun (WGS) entry which is preliminary data.</text>
</comment>
<feature type="transmembrane region" description="Helical" evidence="1">
    <location>
        <begin position="6"/>
        <end position="22"/>
    </location>
</feature>
<reference evidence="4" key="1">
    <citation type="submission" date="2017-09" db="EMBL/GenBank/DDBJ databases">
        <title>Depth-based differentiation of microbial function through sediment-hosted aquifers and enrichment of novel symbionts in the deep terrestrial subsurface.</title>
        <authorList>
            <person name="Probst A.J."/>
            <person name="Ladd B."/>
            <person name="Jarett J.K."/>
            <person name="Geller-Mcgrath D.E."/>
            <person name="Sieber C.M.K."/>
            <person name="Emerson J.B."/>
            <person name="Anantharaman K."/>
            <person name="Thomas B.C."/>
            <person name="Malmstrom R."/>
            <person name="Stieglmeier M."/>
            <person name="Klingl A."/>
            <person name="Woyke T."/>
            <person name="Ryan C.M."/>
            <person name="Banfield J.F."/>
        </authorList>
    </citation>
    <scope>NUCLEOTIDE SEQUENCE [LARGE SCALE GENOMIC DNA]</scope>
</reference>
<dbReference type="InterPro" id="IPR008972">
    <property type="entry name" value="Cupredoxin"/>
</dbReference>
<feature type="non-terminal residue" evidence="3">
    <location>
        <position position="122"/>
    </location>
</feature>
<keyword evidence="1" id="KW-1133">Transmembrane helix</keyword>
<dbReference type="AlphaFoldDB" id="A0A2J0N321"/>
<sequence length="122" mass="12992">MKTTIISIFIVVILIGGTIFLTRGNSNLSNDINNVNIVDGKQVIEINAKGGYSPRITTAKAGIPTVIKMKTNGSFDCSSALVIPSLDYRNNLPLSGETLIDVPAQKAGTKLQGLCAMGMYNF</sequence>
<evidence type="ECO:0000313" key="4">
    <source>
        <dbReference type="Proteomes" id="UP000231300"/>
    </source>
</evidence>
<dbReference type="InterPro" id="IPR028096">
    <property type="entry name" value="EfeO_Cupredoxin"/>
</dbReference>
<dbReference type="Pfam" id="PF13473">
    <property type="entry name" value="Cupredoxin_1"/>
    <property type="match status" value="1"/>
</dbReference>
<accession>A0A2J0N321</accession>
<dbReference type="Proteomes" id="UP000231300">
    <property type="component" value="Unassembled WGS sequence"/>
</dbReference>